<dbReference type="PANTHER" id="PTHR34039">
    <property type="entry name" value="UPF0102 PROTEIN YRAN"/>
    <property type="match status" value="1"/>
</dbReference>
<dbReference type="InterPro" id="IPR011856">
    <property type="entry name" value="tRNA_endonuc-like_dom_sf"/>
</dbReference>
<dbReference type="HAMAP" id="MF_00048">
    <property type="entry name" value="UPF0102"/>
    <property type="match status" value="1"/>
</dbReference>
<dbReference type="Proteomes" id="UP000177328">
    <property type="component" value="Unassembled WGS sequence"/>
</dbReference>
<dbReference type="NCBIfam" id="NF009154">
    <property type="entry name" value="PRK12497.3-3"/>
    <property type="match status" value="1"/>
</dbReference>
<name>A0A1F5KGS6_9BACT</name>
<protein>
    <recommendedName>
        <fullName evidence="2">UPF0102 protein A3D25_05110</fullName>
    </recommendedName>
</protein>
<dbReference type="AlphaFoldDB" id="A0A1F5KGS6"/>
<accession>A0A1F5KGS6</accession>
<dbReference type="SUPFAM" id="SSF52980">
    <property type="entry name" value="Restriction endonuclease-like"/>
    <property type="match status" value="1"/>
</dbReference>
<dbReference type="Gene3D" id="3.40.1350.10">
    <property type="match status" value="1"/>
</dbReference>
<dbReference type="NCBIfam" id="NF009150">
    <property type="entry name" value="PRK12497.1-3"/>
    <property type="match status" value="1"/>
</dbReference>
<dbReference type="EMBL" id="MFDD01000014">
    <property type="protein sequence ID" value="OGE40146.1"/>
    <property type="molecule type" value="Genomic_DNA"/>
</dbReference>
<reference evidence="3 4" key="1">
    <citation type="journal article" date="2016" name="Nat. Commun.">
        <title>Thousands of microbial genomes shed light on interconnected biogeochemical processes in an aquifer system.</title>
        <authorList>
            <person name="Anantharaman K."/>
            <person name="Brown C.T."/>
            <person name="Hug L.A."/>
            <person name="Sharon I."/>
            <person name="Castelle C.J."/>
            <person name="Probst A.J."/>
            <person name="Thomas B.C."/>
            <person name="Singh A."/>
            <person name="Wilkins M.J."/>
            <person name="Karaoz U."/>
            <person name="Brodie E.L."/>
            <person name="Williams K.H."/>
            <person name="Hubbard S.S."/>
            <person name="Banfield J.F."/>
        </authorList>
    </citation>
    <scope>NUCLEOTIDE SEQUENCE [LARGE SCALE GENOMIC DNA]</scope>
</reference>
<evidence type="ECO:0000313" key="4">
    <source>
        <dbReference type="Proteomes" id="UP000177328"/>
    </source>
</evidence>
<sequence>MKTANRATGRIGENLAAEALQKEGYKILETNFSNRFGEIDIIAQDKGVLVFVEVKSKKGEEFGLPEEMISSYKLRRVQNMATMYMKGASLPCRIDVVAIILSPDNELIRLTHYQNVY</sequence>
<organism evidence="3 4">
    <name type="scientific">Candidatus Daviesbacteria bacterium RIFCSPHIGHO2_02_FULL_43_12</name>
    <dbReference type="NCBI Taxonomy" id="1797776"/>
    <lineage>
        <taxon>Bacteria</taxon>
        <taxon>Candidatus Daviesiibacteriota</taxon>
    </lineage>
</organism>
<dbReference type="CDD" id="cd20736">
    <property type="entry name" value="PoNe_Nuclease"/>
    <property type="match status" value="1"/>
</dbReference>
<evidence type="ECO:0000313" key="3">
    <source>
        <dbReference type="EMBL" id="OGE40146.1"/>
    </source>
</evidence>
<dbReference type="InterPro" id="IPR003509">
    <property type="entry name" value="UPF0102_YraN-like"/>
</dbReference>
<dbReference type="PANTHER" id="PTHR34039:SF1">
    <property type="entry name" value="UPF0102 PROTEIN YRAN"/>
    <property type="match status" value="1"/>
</dbReference>
<dbReference type="InterPro" id="IPR011335">
    <property type="entry name" value="Restrct_endonuc-II-like"/>
</dbReference>
<comment type="similarity">
    <text evidence="1 2">Belongs to the UPF0102 family.</text>
</comment>
<evidence type="ECO:0000256" key="2">
    <source>
        <dbReference type="HAMAP-Rule" id="MF_00048"/>
    </source>
</evidence>
<evidence type="ECO:0000256" key="1">
    <source>
        <dbReference type="ARBA" id="ARBA00006738"/>
    </source>
</evidence>
<dbReference type="Pfam" id="PF02021">
    <property type="entry name" value="UPF0102"/>
    <property type="match status" value="1"/>
</dbReference>
<gene>
    <name evidence="3" type="ORF">A3D25_05110</name>
</gene>
<dbReference type="GO" id="GO:0003676">
    <property type="term" value="F:nucleic acid binding"/>
    <property type="evidence" value="ECO:0007669"/>
    <property type="project" value="InterPro"/>
</dbReference>
<proteinExistence type="inferred from homology"/>
<comment type="caution">
    <text evidence="3">The sequence shown here is derived from an EMBL/GenBank/DDBJ whole genome shotgun (WGS) entry which is preliminary data.</text>
</comment>